<evidence type="ECO:0000256" key="1">
    <source>
        <dbReference type="ARBA" id="ARBA00008857"/>
    </source>
</evidence>
<keyword evidence="2" id="KW-0229">DNA integration</keyword>
<evidence type="ECO:0000256" key="2">
    <source>
        <dbReference type="ARBA" id="ARBA00022908"/>
    </source>
</evidence>
<dbReference type="InterPro" id="IPR013762">
    <property type="entry name" value="Integrase-like_cat_sf"/>
</dbReference>
<sequence length="313" mass="35857">MESKLIARGVVRTAIMTFDNFGQMLRWGDERQPWRRLLIDGNPVNLVDMNKLIPDNYEEERERRLSLDEIRQLAHILSRARAEYAAAPTGTRHTLQHPLKRETELALWICLSTLCRIGELLVAKRQHVNLQDGTWYIPRSNVKGQRQHRREYLVFLSDFARQKFTELLALSGDSEWLFPARNKAKGDTHVCKKSVSKQVGDRQTRFQNRSKPLTKRRNDDSLVLSDGANGNWTPHDLRRTGATMMQELGIPLDVIDRCQNHIVAGPKVRRHYLLYEYAAEKTAAWKKLGDKLAASLSETPSASVSGPSTKHPT</sequence>
<dbReference type="Proteomes" id="UP000533533">
    <property type="component" value="Unassembled WGS sequence"/>
</dbReference>
<feature type="region of interest" description="Disordered" evidence="4">
    <location>
        <begin position="211"/>
        <end position="237"/>
    </location>
</feature>
<protein>
    <submittedName>
        <fullName evidence="6">Integrase</fullName>
    </submittedName>
</protein>
<evidence type="ECO:0000256" key="3">
    <source>
        <dbReference type="ARBA" id="ARBA00023172"/>
    </source>
</evidence>
<reference evidence="6 7" key="1">
    <citation type="submission" date="2020-08" db="EMBL/GenBank/DDBJ databases">
        <title>Genomic Encyclopedia of Type Strains, Phase IV (KMG-V): Genome sequencing to study the core and pangenomes of soil and plant-associated prokaryotes.</title>
        <authorList>
            <person name="Whitman W."/>
        </authorList>
    </citation>
    <scope>NUCLEOTIDE SEQUENCE [LARGE SCALE GENOMIC DNA]</scope>
    <source>
        <strain evidence="6 7">SRMrh-85</strain>
    </source>
</reference>
<dbReference type="PANTHER" id="PTHR30629">
    <property type="entry name" value="PROPHAGE INTEGRASE"/>
    <property type="match status" value="1"/>
</dbReference>
<accession>A0ABR6FZW1</accession>
<evidence type="ECO:0000259" key="5">
    <source>
        <dbReference type="PROSITE" id="PS51898"/>
    </source>
</evidence>
<dbReference type="CDD" id="cd00801">
    <property type="entry name" value="INT_P4_C"/>
    <property type="match status" value="1"/>
</dbReference>
<comment type="similarity">
    <text evidence="1">Belongs to the 'phage' integrase family.</text>
</comment>
<evidence type="ECO:0000313" key="7">
    <source>
        <dbReference type="Proteomes" id="UP000533533"/>
    </source>
</evidence>
<organism evidence="6 7">
    <name type="scientific">Paraburkholderia silvatlantica</name>
    <dbReference type="NCBI Taxonomy" id="321895"/>
    <lineage>
        <taxon>Bacteria</taxon>
        <taxon>Pseudomonadati</taxon>
        <taxon>Pseudomonadota</taxon>
        <taxon>Betaproteobacteria</taxon>
        <taxon>Burkholderiales</taxon>
        <taxon>Burkholderiaceae</taxon>
        <taxon>Paraburkholderia</taxon>
    </lineage>
</organism>
<comment type="caution">
    <text evidence="6">The sequence shown here is derived from an EMBL/GenBank/DDBJ whole genome shotgun (WGS) entry which is preliminary data.</text>
</comment>
<dbReference type="EMBL" id="JACHVZ010000053">
    <property type="protein sequence ID" value="MBB2932980.1"/>
    <property type="molecule type" value="Genomic_DNA"/>
</dbReference>
<evidence type="ECO:0000313" key="6">
    <source>
        <dbReference type="EMBL" id="MBB2932980.1"/>
    </source>
</evidence>
<dbReference type="InterPro" id="IPR002104">
    <property type="entry name" value="Integrase_catalytic"/>
</dbReference>
<keyword evidence="3" id="KW-0233">DNA recombination</keyword>
<gene>
    <name evidence="6" type="ORF">FHX59_007478</name>
</gene>
<name>A0ABR6FZW1_9BURK</name>
<dbReference type="Gene3D" id="1.10.443.10">
    <property type="entry name" value="Intergrase catalytic core"/>
    <property type="match status" value="1"/>
</dbReference>
<dbReference type="InterPro" id="IPR011010">
    <property type="entry name" value="DNA_brk_join_enz"/>
</dbReference>
<dbReference type="Pfam" id="PF00589">
    <property type="entry name" value="Phage_integrase"/>
    <property type="match status" value="1"/>
</dbReference>
<feature type="domain" description="Tyr recombinase" evidence="5">
    <location>
        <begin position="60"/>
        <end position="286"/>
    </location>
</feature>
<dbReference type="SUPFAM" id="SSF56349">
    <property type="entry name" value="DNA breaking-rejoining enzymes"/>
    <property type="match status" value="1"/>
</dbReference>
<dbReference type="PROSITE" id="PS51898">
    <property type="entry name" value="TYR_RECOMBINASE"/>
    <property type="match status" value="1"/>
</dbReference>
<proteinExistence type="inferred from homology"/>
<evidence type="ECO:0000256" key="4">
    <source>
        <dbReference type="SAM" id="MobiDB-lite"/>
    </source>
</evidence>
<keyword evidence="7" id="KW-1185">Reference proteome</keyword>
<dbReference type="PANTHER" id="PTHR30629:SF2">
    <property type="entry name" value="PROPHAGE INTEGRASE INTS-RELATED"/>
    <property type="match status" value="1"/>
</dbReference>
<dbReference type="InterPro" id="IPR050808">
    <property type="entry name" value="Phage_Integrase"/>
</dbReference>